<gene>
    <name evidence="1" type="ordered locus">Os11g0641600</name>
    <name evidence="1" type="ORF">OSNPB_110641600</name>
</gene>
<name>A0A0P0Y4T0_ORYSJ</name>
<evidence type="ECO:0000313" key="2">
    <source>
        <dbReference type="Proteomes" id="UP000059680"/>
    </source>
</evidence>
<accession>A0A0P0Y4T0</accession>
<organism evidence="1 2">
    <name type="scientific">Oryza sativa subsp. japonica</name>
    <name type="common">Rice</name>
    <dbReference type="NCBI Taxonomy" id="39947"/>
    <lineage>
        <taxon>Eukaryota</taxon>
        <taxon>Viridiplantae</taxon>
        <taxon>Streptophyta</taxon>
        <taxon>Embryophyta</taxon>
        <taxon>Tracheophyta</taxon>
        <taxon>Spermatophyta</taxon>
        <taxon>Magnoliopsida</taxon>
        <taxon>Liliopsida</taxon>
        <taxon>Poales</taxon>
        <taxon>Poaceae</taxon>
        <taxon>BOP clade</taxon>
        <taxon>Oryzoideae</taxon>
        <taxon>Oryzeae</taxon>
        <taxon>Oryzinae</taxon>
        <taxon>Oryza</taxon>
        <taxon>Oryza sativa</taxon>
    </lineage>
</organism>
<evidence type="ECO:0000313" key="1">
    <source>
        <dbReference type="EMBL" id="BAT15011.1"/>
    </source>
</evidence>
<dbReference type="EMBL" id="AP014967">
    <property type="protein sequence ID" value="BAT15011.1"/>
    <property type="molecule type" value="Genomic_DNA"/>
</dbReference>
<dbReference type="InParanoid" id="A0A0P0Y4T0"/>
<protein>
    <submittedName>
        <fullName evidence="1">Os11g0641600 protein</fullName>
    </submittedName>
</protein>
<dbReference type="PaxDb" id="39947-A0A0P0Y4T0"/>
<reference evidence="2" key="1">
    <citation type="journal article" date="2005" name="Nature">
        <title>The map-based sequence of the rice genome.</title>
        <authorList>
            <consortium name="International rice genome sequencing project (IRGSP)"/>
            <person name="Matsumoto T."/>
            <person name="Wu J."/>
            <person name="Kanamori H."/>
            <person name="Katayose Y."/>
            <person name="Fujisawa M."/>
            <person name="Namiki N."/>
            <person name="Mizuno H."/>
            <person name="Yamamoto K."/>
            <person name="Antonio B.A."/>
            <person name="Baba T."/>
            <person name="Sakata K."/>
            <person name="Nagamura Y."/>
            <person name="Aoki H."/>
            <person name="Arikawa K."/>
            <person name="Arita K."/>
            <person name="Bito T."/>
            <person name="Chiden Y."/>
            <person name="Fujitsuka N."/>
            <person name="Fukunaka R."/>
            <person name="Hamada M."/>
            <person name="Harada C."/>
            <person name="Hayashi A."/>
            <person name="Hijishita S."/>
            <person name="Honda M."/>
            <person name="Hosokawa S."/>
            <person name="Ichikawa Y."/>
            <person name="Idonuma A."/>
            <person name="Iijima M."/>
            <person name="Ikeda M."/>
            <person name="Ikeno M."/>
            <person name="Ito K."/>
            <person name="Ito S."/>
            <person name="Ito T."/>
            <person name="Ito Y."/>
            <person name="Ito Y."/>
            <person name="Iwabuchi A."/>
            <person name="Kamiya K."/>
            <person name="Karasawa W."/>
            <person name="Kurita K."/>
            <person name="Katagiri S."/>
            <person name="Kikuta A."/>
            <person name="Kobayashi H."/>
            <person name="Kobayashi N."/>
            <person name="Machita K."/>
            <person name="Maehara T."/>
            <person name="Masukawa M."/>
            <person name="Mizubayashi T."/>
            <person name="Mukai Y."/>
            <person name="Nagasaki H."/>
            <person name="Nagata Y."/>
            <person name="Naito S."/>
            <person name="Nakashima M."/>
            <person name="Nakama Y."/>
            <person name="Nakamichi Y."/>
            <person name="Nakamura M."/>
            <person name="Meguro A."/>
            <person name="Negishi M."/>
            <person name="Ohta I."/>
            <person name="Ohta T."/>
            <person name="Okamoto M."/>
            <person name="Ono N."/>
            <person name="Saji S."/>
            <person name="Sakaguchi M."/>
            <person name="Sakai K."/>
            <person name="Shibata M."/>
            <person name="Shimokawa T."/>
            <person name="Song J."/>
            <person name="Takazaki Y."/>
            <person name="Terasawa K."/>
            <person name="Tsugane M."/>
            <person name="Tsuji K."/>
            <person name="Ueda S."/>
            <person name="Waki K."/>
            <person name="Yamagata H."/>
            <person name="Yamamoto M."/>
            <person name="Yamamoto S."/>
            <person name="Yamane H."/>
            <person name="Yoshiki S."/>
            <person name="Yoshihara R."/>
            <person name="Yukawa K."/>
            <person name="Zhong H."/>
            <person name="Yano M."/>
            <person name="Yuan Q."/>
            <person name="Ouyang S."/>
            <person name="Liu J."/>
            <person name="Jones K.M."/>
            <person name="Gansberger K."/>
            <person name="Moffat K."/>
            <person name="Hill J."/>
            <person name="Bera J."/>
            <person name="Fadrosh D."/>
            <person name="Jin S."/>
            <person name="Johri S."/>
            <person name="Kim M."/>
            <person name="Overton L."/>
            <person name="Reardon M."/>
            <person name="Tsitrin T."/>
            <person name="Vuong H."/>
            <person name="Weaver B."/>
            <person name="Ciecko A."/>
            <person name="Tallon L."/>
            <person name="Jackson J."/>
            <person name="Pai G."/>
            <person name="Aken S.V."/>
            <person name="Utterback T."/>
            <person name="Reidmuller S."/>
            <person name="Feldblyum T."/>
            <person name="Hsiao J."/>
            <person name="Zismann V."/>
            <person name="Iobst S."/>
            <person name="de Vazeille A.R."/>
            <person name="Buell C.R."/>
            <person name="Ying K."/>
            <person name="Li Y."/>
            <person name="Lu T."/>
            <person name="Huang Y."/>
            <person name="Zhao Q."/>
            <person name="Feng Q."/>
            <person name="Zhang L."/>
            <person name="Zhu J."/>
            <person name="Weng Q."/>
            <person name="Mu J."/>
            <person name="Lu Y."/>
            <person name="Fan D."/>
            <person name="Liu Y."/>
            <person name="Guan J."/>
            <person name="Zhang Y."/>
            <person name="Yu S."/>
            <person name="Liu X."/>
            <person name="Zhang Y."/>
            <person name="Hong G."/>
            <person name="Han B."/>
            <person name="Choisne N."/>
            <person name="Demange N."/>
            <person name="Orjeda G."/>
            <person name="Samain S."/>
            <person name="Cattolico L."/>
            <person name="Pelletier E."/>
            <person name="Couloux A."/>
            <person name="Segurens B."/>
            <person name="Wincker P."/>
            <person name="D'Hont A."/>
            <person name="Scarpelli C."/>
            <person name="Weissenbach J."/>
            <person name="Salanoubat M."/>
            <person name="Quetier F."/>
            <person name="Yu Y."/>
            <person name="Kim H.R."/>
            <person name="Rambo T."/>
            <person name="Currie J."/>
            <person name="Collura K."/>
            <person name="Luo M."/>
            <person name="Yang T."/>
            <person name="Ammiraju J.S.S."/>
            <person name="Engler F."/>
            <person name="Soderlund C."/>
            <person name="Wing R.A."/>
            <person name="Palmer L.E."/>
            <person name="de la Bastide M."/>
            <person name="Spiegel L."/>
            <person name="Nascimento L."/>
            <person name="Zutavern T."/>
            <person name="O'Shaughnessy A."/>
            <person name="Dike S."/>
            <person name="Dedhia N."/>
            <person name="Preston R."/>
            <person name="Balija V."/>
            <person name="McCombie W.R."/>
            <person name="Chow T."/>
            <person name="Chen H."/>
            <person name="Chung M."/>
            <person name="Chen C."/>
            <person name="Shaw J."/>
            <person name="Wu H."/>
            <person name="Hsiao K."/>
            <person name="Chao Y."/>
            <person name="Chu M."/>
            <person name="Cheng C."/>
            <person name="Hour A."/>
            <person name="Lee P."/>
            <person name="Lin S."/>
            <person name="Lin Y."/>
            <person name="Liou J."/>
            <person name="Liu S."/>
            <person name="Hsing Y."/>
            <person name="Raghuvanshi S."/>
            <person name="Mohanty A."/>
            <person name="Bharti A.K."/>
            <person name="Gaur A."/>
            <person name="Gupta V."/>
            <person name="Kumar D."/>
            <person name="Ravi V."/>
            <person name="Vij S."/>
            <person name="Kapur A."/>
            <person name="Khurana P."/>
            <person name="Khurana P."/>
            <person name="Khurana J.P."/>
            <person name="Tyagi A.K."/>
            <person name="Gaikwad K."/>
            <person name="Singh A."/>
            <person name="Dalal V."/>
            <person name="Srivastava S."/>
            <person name="Dixit A."/>
            <person name="Pal A.K."/>
            <person name="Ghazi I.A."/>
            <person name="Yadav M."/>
            <person name="Pandit A."/>
            <person name="Bhargava A."/>
            <person name="Sureshbabu K."/>
            <person name="Batra K."/>
            <person name="Sharma T.R."/>
            <person name="Mohapatra T."/>
            <person name="Singh N.K."/>
            <person name="Messing J."/>
            <person name="Nelson A.B."/>
            <person name="Fuks G."/>
            <person name="Kavchok S."/>
            <person name="Keizer G."/>
            <person name="Linton E."/>
            <person name="Llaca V."/>
            <person name="Song R."/>
            <person name="Tanyolac B."/>
            <person name="Young S."/>
            <person name="Ho-Il K."/>
            <person name="Hahn J.H."/>
            <person name="Sangsakoo G."/>
            <person name="Vanavichit A."/>
            <person name="de Mattos Luiz.A.T."/>
            <person name="Zimmer P.D."/>
            <person name="Malone G."/>
            <person name="Dellagostin O."/>
            <person name="de Oliveira A.C."/>
            <person name="Bevan M."/>
            <person name="Bancroft I."/>
            <person name="Minx P."/>
            <person name="Cordum H."/>
            <person name="Wilson R."/>
            <person name="Cheng Z."/>
            <person name="Jin W."/>
            <person name="Jiang J."/>
            <person name="Leong S.A."/>
            <person name="Iwama H."/>
            <person name="Gojobori T."/>
            <person name="Itoh T."/>
            <person name="Niimura Y."/>
            <person name="Fujii Y."/>
            <person name="Habara T."/>
            <person name="Sakai H."/>
            <person name="Sato Y."/>
            <person name="Wilson G."/>
            <person name="Kumar K."/>
            <person name="McCouch S."/>
            <person name="Juretic N."/>
            <person name="Hoen D."/>
            <person name="Wright S."/>
            <person name="Bruskiewich R."/>
            <person name="Bureau T."/>
            <person name="Miyao A."/>
            <person name="Hirochika H."/>
            <person name="Nishikawa T."/>
            <person name="Kadowaki K."/>
            <person name="Sugiura M."/>
            <person name="Burr B."/>
            <person name="Sasaki T."/>
        </authorList>
    </citation>
    <scope>NUCLEOTIDE SEQUENCE [LARGE SCALE GENOMIC DNA]</scope>
    <source>
        <strain evidence="2">cv. Nipponbare</strain>
    </source>
</reference>
<sequence>MANLYKRDYSSRSLLLQFRYKLDFDKSVDLFVHRSSKPKLSLDDDDEEEEEVSDIAVLSGQSFECLQSTLKRLANFFAENAMVLEEINVDDGNQ</sequence>
<dbReference type="Proteomes" id="UP000059680">
    <property type="component" value="Chromosome 11"/>
</dbReference>
<dbReference type="AlphaFoldDB" id="A0A0P0Y4T0"/>
<proteinExistence type="predicted"/>
<reference evidence="1 2" key="2">
    <citation type="journal article" date="2013" name="Plant Cell Physiol.">
        <title>Rice Annotation Project Database (RAP-DB): an integrative and interactive database for rice genomics.</title>
        <authorList>
            <person name="Sakai H."/>
            <person name="Lee S.S."/>
            <person name="Tanaka T."/>
            <person name="Numa H."/>
            <person name="Kim J."/>
            <person name="Kawahara Y."/>
            <person name="Wakimoto H."/>
            <person name="Yang C.C."/>
            <person name="Iwamoto M."/>
            <person name="Abe T."/>
            <person name="Yamada Y."/>
            <person name="Muto A."/>
            <person name="Inokuchi H."/>
            <person name="Ikemura T."/>
            <person name="Matsumoto T."/>
            <person name="Sasaki T."/>
            <person name="Itoh T."/>
        </authorList>
    </citation>
    <scope>NUCLEOTIDE SEQUENCE [LARGE SCALE GENOMIC DNA]</scope>
    <source>
        <strain evidence="2">cv. Nipponbare</strain>
    </source>
</reference>
<reference evidence="1 2" key="3">
    <citation type="journal article" date="2013" name="Rice">
        <title>Improvement of the Oryza sativa Nipponbare reference genome using next generation sequence and optical map data.</title>
        <authorList>
            <person name="Kawahara Y."/>
            <person name="de la Bastide M."/>
            <person name="Hamilton J.P."/>
            <person name="Kanamori H."/>
            <person name="McCombie W.R."/>
            <person name="Ouyang S."/>
            <person name="Schwartz D.C."/>
            <person name="Tanaka T."/>
            <person name="Wu J."/>
            <person name="Zhou S."/>
            <person name="Childs K.L."/>
            <person name="Davidson R.M."/>
            <person name="Lin H."/>
            <person name="Quesada-Ocampo L."/>
            <person name="Vaillancourt B."/>
            <person name="Sakai H."/>
            <person name="Lee S.S."/>
            <person name="Kim J."/>
            <person name="Numa H."/>
            <person name="Itoh T."/>
            <person name="Buell C.R."/>
            <person name="Matsumoto T."/>
        </authorList>
    </citation>
    <scope>NUCLEOTIDE SEQUENCE [LARGE SCALE GENOMIC DNA]</scope>
    <source>
        <strain evidence="2">cv. Nipponbare</strain>
    </source>
</reference>
<keyword evidence="2" id="KW-1185">Reference proteome</keyword>